<dbReference type="EMBL" id="WJHE01000196">
    <property type="protein sequence ID" value="MST32013.1"/>
    <property type="molecule type" value="Genomic_DNA"/>
</dbReference>
<evidence type="ECO:0000256" key="4">
    <source>
        <dbReference type="ARBA" id="ARBA00023136"/>
    </source>
</evidence>
<evidence type="ECO:0000256" key="5">
    <source>
        <dbReference type="SAM" id="Phobius"/>
    </source>
</evidence>
<evidence type="ECO:0000313" key="7">
    <source>
        <dbReference type="EMBL" id="MST32013.1"/>
    </source>
</evidence>
<evidence type="ECO:0000256" key="1">
    <source>
        <dbReference type="ARBA" id="ARBA00004141"/>
    </source>
</evidence>
<feature type="transmembrane region" description="Helical" evidence="5">
    <location>
        <begin position="372"/>
        <end position="393"/>
    </location>
</feature>
<dbReference type="PANTHER" id="PTHR37422:SF23">
    <property type="entry name" value="TEICHURONIC ACID BIOSYNTHESIS PROTEIN TUAE"/>
    <property type="match status" value="1"/>
</dbReference>
<reference evidence="7 8" key="1">
    <citation type="submission" date="2019-11" db="EMBL/GenBank/DDBJ databases">
        <title>Acidiferrimicrobium australis gen. nov., sp. nov., an acidophilic and obligately heterotrophic, member of the Actinobacteria that catalyses dissimilatory oxido- reduction of iron isolated from metal-rich acidic water in Chile.</title>
        <authorList>
            <person name="Gonzalez D."/>
            <person name="Huber K."/>
            <person name="Hedrich S."/>
            <person name="Rojas-Villalobos C."/>
            <person name="Quatrini R."/>
            <person name="Dinamarca M.A."/>
            <person name="Schwarz A."/>
            <person name="Canales C."/>
            <person name="Nancucheo I."/>
        </authorList>
    </citation>
    <scope>NUCLEOTIDE SEQUENCE [LARGE SCALE GENOMIC DNA]</scope>
    <source>
        <strain evidence="7 8">USS-CCA1</strain>
    </source>
</reference>
<accession>A0ABW9QQN9</accession>
<feature type="transmembrane region" description="Helical" evidence="5">
    <location>
        <begin position="130"/>
        <end position="147"/>
    </location>
</feature>
<feature type="transmembrane region" description="Helical" evidence="5">
    <location>
        <begin position="154"/>
        <end position="172"/>
    </location>
</feature>
<protein>
    <recommendedName>
        <fullName evidence="6">O-antigen ligase-related domain-containing protein</fullName>
    </recommendedName>
</protein>
<evidence type="ECO:0000256" key="3">
    <source>
        <dbReference type="ARBA" id="ARBA00022989"/>
    </source>
</evidence>
<gene>
    <name evidence="7" type="ORF">GHK86_04640</name>
</gene>
<keyword evidence="3 5" id="KW-1133">Transmembrane helix</keyword>
<evidence type="ECO:0000259" key="6">
    <source>
        <dbReference type="Pfam" id="PF04932"/>
    </source>
</evidence>
<feature type="transmembrane region" description="Helical" evidence="5">
    <location>
        <begin position="207"/>
        <end position="226"/>
    </location>
</feature>
<comment type="subcellular location">
    <subcellularLocation>
        <location evidence="1">Membrane</location>
        <topology evidence="1">Multi-pass membrane protein</topology>
    </subcellularLocation>
</comment>
<feature type="transmembrane region" description="Helical" evidence="5">
    <location>
        <begin position="405"/>
        <end position="427"/>
    </location>
</feature>
<comment type="caution">
    <text evidence="7">The sequence shown here is derived from an EMBL/GenBank/DDBJ whole genome shotgun (WGS) entry which is preliminary data.</text>
</comment>
<keyword evidence="4 5" id="KW-0472">Membrane</keyword>
<dbReference type="Proteomes" id="UP000437736">
    <property type="component" value="Unassembled WGS sequence"/>
</dbReference>
<feature type="transmembrane region" description="Helical" evidence="5">
    <location>
        <begin position="279"/>
        <end position="298"/>
    </location>
</feature>
<feature type="transmembrane region" description="Helical" evidence="5">
    <location>
        <begin position="20"/>
        <end position="41"/>
    </location>
</feature>
<feature type="transmembrane region" description="Helical" evidence="5">
    <location>
        <begin position="92"/>
        <end position="110"/>
    </location>
</feature>
<name>A0ABW9QQN9_9ACTN</name>
<feature type="transmembrane region" description="Helical" evidence="5">
    <location>
        <begin position="233"/>
        <end position="248"/>
    </location>
</feature>
<keyword evidence="2 5" id="KW-0812">Transmembrane</keyword>
<organism evidence="7 8">
    <name type="scientific">Acidiferrimicrobium australe</name>
    <dbReference type="NCBI Taxonomy" id="2664430"/>
    <lineage>
        <taxon>Bacteria</taxon>
        <taxon>Bacillati</taxon>
        <taxon>Actinomycetota</taxon>
        <taxon>Acidimicrobiia</taxon>
        <taxon>Acidimicrobiales</taxon>
        <taxon>Acidimicrobiaceae</taxon>
        <taxon>Acidiferrimicrobium</taxon>
    </lineage>
</organism>
<feature type="transmembrane region" description="Helical" evidence="5">
    <location>
        <begin position="254"/>
        <end position="272"/>
    </location>
</feature>
<feature type="domain" description="O-antigen ligase-related" evidence="6">
    <location>
        <begin position="238"/>
        <end position="381"/>
    </location>
</feature>
<keyword evidence="8" id="KW-1185">Reference proteome</keyword>
<dbReference type="Pfam" id="PF04932">
    <property type="entry name" value="Wzy_C"/>
    <property type="match status" value="1"/>
</dbReference>
<dbReference type="InterPro" id="IPR051533">
    <property type="entry name" value="WaaL-like"/>
</dbReference>
<proteinExistence type="predicted"/>
<evidence type="ECO:0000313" key="8">
    <source>
        <dbReference type="Proteomes" id="UP000437736"/>
    </source>
</evidence>
<sequence>MHTLHRYLSLLHHPNAADLIVLAGIVAVVASVLFLLGWSRPTTIFSIGIALEAFSGNWRDIPLPLPLDRVAFLVALLVLFARGTAAASDRRIVFRPIHFLLLAIAVYVLLNGLNAGTIEHSYGFYSWLDRLGAIPFLMFTLGPIIFGNQRQRHVLLVAMVVLGAYLGFTALAEGAKVTALVFPRYIENQALGITQGRARGPFLASDAMGLALFDCAALAIVAAVTWTSRRARWVAWAVAAVDLVGIFFTLTRSIWLGAIVALLVTMGAQPRLRRRLPHVAAAGVVVVFVFLVAVPGLITHVDHRLTYANSVYDRYNTYTAAIRAMEAHPIFGIGWQTFETVGQQYFRQSGTYPLTGLGLEVHDVFLSHLAEIGIPAACLWLLALLTSVGRAVLQRGPRELEPWRYALLAMFIVFVSVATFSPLSYALPNLMIWMMAGIVARDRLSVPRAPAGVFVVANRSPGGLVLFPGGTALEVAP</sequence>
<evidence type="ECO:0000256" key="2">
    <source>
        <dbReference type="ARBA" id="ARBA00022692"/>
    </source>
</evidence>
<dbReference type="InterPro" id="IPR007016">
    <property type="entry name" value="O-antigen_ligase-rel_domated"/>
</dbReference>
<dbReference type="PANTHER" id="PTHR37422">
    <property type="entry name" value="TEICHURONIC ACID BIOSYNTHESIS PROTEIN TUAE"/>
    <property type="match status" value="1"/>
</dbReference>